<feature type="domain" description="ABC transporter" evidence="3">
    <location>
        <begin position="23"/>
        <end position="265"/>
    </location>
</feature>
<dbReference type="CDD" id="cd03214">
    <property type="entry name" value="ABC_Iron-Siderophores_B12_Hemin"/>
    <property type="match status" value="1"/>
</dbReference>
<comment type="caution">
    <text evidence="4">The sequence shown here is derived from an EMBL/GenBank/DDBJ whole genome shotgun (WGS) entry which is preliminary data.</text>
</comment>
<dbReference type="InterPro" id="IPR003593">
    <property type="entry name" value="AAA+_ATPase"/>
</dbReference>
<dbReference type="AlphaFoldDB" id="A0A2T0QDX5"/>
<dbReference type="PROSITE" id="PS50893">
    <property type="entry name" value="ABC_TRANSPORTER_2"/>
    <property type="match status" value="1"/>
</dbReference>
<dbReference type="RefSeq" id="WP_106239167.1">
    <property type="nucleotide sequence ID" value="NZ_PVZC01000001.1"/>
</dbReference>
<dbReference type="SMART" id="SM00382">
    <property type="entry name" value="AAA"/>
    <property type="match status" value="1"/>
</dbReference>
<dbReference type="OrthoDB" id="3579586at2"/>
<proteinExistence type="predicted"/>
<dbReference type="SUPFAM" id="SSF52540">
    <property type="entry name" value="P-loop containing nucleoside triphosphate hydrolases"/>
    <property type="match status" value="1"/>
</dbReference>
<protein>
    <submittedName>
        <fullName evidence="4">Iron complex transport system ATP-binding protein</fullName>
    </submittedName>
</protein>
<keyword evidence="2 4" id="KW-0067">ATP-binding</keyword>
<gene>
    <name evidence="4" type="ORF">CLV72_101744</name>
</gene>
<reference evidence="4 5" key="1">
    <citation type="submission" date="2018-03" db="EMBL/GenBank/DDBJ databases">
        <title>Genomic Encyclopedia of Archaeal and Bacterial Type Strains, Phase II (KMG-II): from individual species to whole genera.</title>
        <authorList>
            <person name="Goeker M."/>
        </authorList>
    </citation>
    <scope>NUCLEOTIDE SEQUENCE [LARGE SCALE GENOMIC DNA]</scope>
    <source>
        <strain evidence="4 5">DSM 45601</strain>
    </source>
</reference>
<dbReference type="EMBL" id="PVZC01000001">
    <property type="protein sequence ID" value="PRY02144.1"/>
    <property type="molecule type" value="Genomic_DNA"/>
</dbReference>
<dbReference type="PANTHER" id="PTHR42794:SF2">
    <property type="entry name" value="ABC TRANSPORTER ATP-BINDING PROTEIN"/>
    <property type="match status" value="1"/>
</dbReference>
<name>A0A2T0QDX5_9ACTN</name>
<dbReference type="Gene3D" id="3.40.50.300">
    <property type="entry name" value="P-loop containing nucleotide triphosphate hydrolases"/>
    <property type="match status" value="1"/>
</dbReference>
<dbReference type="GO" id="GO:0016887">
    <property type="term" value="F:ATP hydrolysis activity"/>
    <property type="evidence" value="ECO:0007669"/>
    <property type="project" value="InterPro"/>
</dbReference>
<dbReference type="InterPro" id="IPR027417">
    <property type="entry name" value="P-loop_NTPase"/>
</dbReference>
<evidence type="ECO:0000256" key="2">
    <source>
        <dbReference type="ARBA" id="ARBA00022840"/>
    </source>
</evidence>
<sequence>MSGSGAAPPAGSAGADDTGGFALSGLAVGYARRRFGRRAVQPVLSGLTATARRGEFTVLLGPNGTGKSTLLRTLAGLQPPLDGTARLDGVDLAAADPDERARRLAVVLTEREVPGLLTGGELVALGRHPHTGYTGRLTAADHVVVRWALGAMDAAHLAGRRVAECSDGERQRLFTARALAQQPSAILLDEPTAFLDVSARVALTGLLRRLAREQGVVVVASTHDLELALRVADTVWLLDHAGRLHTGTPEELTAAGLVGTVFTGDDLVFEPGAGVFTVRGERRGTAAVDAPADLAPLLRRALERAGWRPRASGDTGPADLAVAAGPDGYRTELDGAVEHHPTLGALTRWAAEARPPRP</sequence>
<evidence type="ECO:0000259" key="3">
    <source>
        <dbReference type="PROSITE" id="PS50893"/>
    </source>
</evidence>
<accession>A0A2T0QDX5</accession>
<evidence type="ECO:0000256" key="1">
    <source>
        <dbReference type="ARBA" id="ARBA00022741"/>
    </source>
</evidence>
<organism evidence="4 5">
    <name type="scientific">Allonocardiopsis opalescens</name>
    <dbReference type="NCBI Taxonomy" id="1144618"/>
    <lineage>
        <taxon>Bacteria</taxon>
        <taxon>Bacillati</taxon>
        <taxon>Actinomycetota</taxon>
        <taxon>Actinomycetes</taxon>
        <taxon>Streptosporangiales</taxon>
        <taxon>Allonocardiopsis</taxon>
    </lineage>
</organism>
<evidence type="ECO:0000313" key="4">
    <source>
        <dbReference type="EMBL" id="PRY02144.1"/>
    </source>
</evidence>
<dbReference type="Proteomes" id="UP000237846">
    <property type="component" value="Unassembled WGS sequence"/>
</dbReference>
<dbReference type="Pfam" id="PF00005">
    <property type="entry name" value="ABC_tran"/>
    <property type="match status" value="1"/>
</dbReference>
<keyword evidence="1" id="KW-0547">Nucleotide-binding</keyword>
<keyword evidence="5" id="KW-1185">Reference proteome</keyword>
<dbReference type="InterPro" id="IPR003439">
    <property type="entry name" value="ABC_transporter-like_ATP-bd"/>
</dbReference>
<dbReference type="PANTHER" id="PTHR42794">
    <property type="entry name" value="HEMIN IMPORT ATP-BINDING PROTEIN HMUV"/>
    <property type="match status" value="1"/>
</dbReference>
<evidence type="ECO:0000313" key="5">
    <source>
        <dbReference type="Proteomes" id="UP000237846"/>
    </source>
</evidence>
<dbReference type="GO" id="GO:0005524">
    <property type="term" value="F:ATP binding"/>
    <property type="evidence" value="ECO:0007669"/>
    <property type="project" value="UniProtKB-KW"/>
</dbReference>